<evidence type="ECO:0000313" key="1">
    <source>
        <dbReference type="EMBL" id="RIB19943.1"/>
    </source>
</evidence>
<reference evidence="1 2" key="1">
    <citation type="submission" date="2018-06" db="EMBL/GenBank/DDBJ databases">
        <title>Comparative genomics reveals the genomic features of Rhizophagus irregularis, R. cerebriforme, R. diaphanum and Gigaspora rosea, and their symbiotic lifestyle signature.</title>
        <authorList>
            <person name="Morin E."/>
            <person name="San Clemente H."/>
            <person name="Chen E.C.H."/>
            <person name="De La Providencia I."/>
            <person name="Hainaut M."/>
            <person name="Kuo A."/>
            <person name="Kohler A."/>
            <person name="Murat C."/>
            <person name="Tang N."/>
            <person name="Roy S."/>
            <person name="Loubradou J."/>
            <person name="Henrissat B."/>
            <person name="Grigoriev I.V."/>
            <person name="Corradi N."/>
            <person name="Roux C."/>
            <person name="Martin F.M."/>
        </authorList>
    </citation>
    <scope>NUCLEOTIDE SEQUENCE [LARGE SCALE GENOMIC DNA]</scope>
    <source>
        <strain evidence="1 2">DAOM 194757</strain>
    </source>
</reference>
<name>A0A397VJ69_9GLOM</name>
<dbReference type="Proteomes" id="UP000266673">
    <property type="component" value="Unassembled WGS sequence"/>
</dbReference>
<accession>A0A397VJ69</accession>
<keyword evidence="2" id="KW-1185">Reference proteome</keyword>
<protein>
    <submittedName>
        <fullName evidence="1">Uncharacterized protein</fullName>
    </submittedName>
</protein>
<dbReference type="OrthoDB" id="2402721at2759"/>
<evidence type="ECO:0000313" key="2">
    <source>
        <dbReference type="Proteomes" id="UP000266673"/>
    </source>
</evidence>
<dbReference type="EMBL" id="QKWP01000444">
    <property type="protein sequence ID" value="RIB19943.1"/>
    <property type="molecule type" value="Genomic_DNA"/>
</dbReference>
<dbReference type="AlphaFoldDB" id="A0A397VJ69"/>
<proteinExistence type="predicted"/>
<comment type="caution">
    <text evidence="1">The sequence shown here is derived from an EMBL/GenBank/DDBJ whole genome shotgun (WGS) entry which is preliminary data.</text>
</comment>
<gene>
    <name evidence="1" type="ORF">C2G38_2180532</name>
</gene>
<sequence length="76" mass="8953">MAYTGTVKYDDEKEGLKLQKKNDTELEKNIKEFLQSDFDITNSETLKNLTDEAIKEDTMDSYYNILKSYKKKTMIN</sequence>
<organism evidence="1 2">
    <name type="scientific">Gigaspora rosea</name>
    <dbReference type="NCBI Taxonomy" id="44941"/>
    <lineage>
        <taxon>Eukaryota</taxon>
        <taxon>Fungi</taxon>
        <taxon>Fungi incertae sedis</taxon>
        <taxon>Mucoromycota</taxon>
        <taxon>Glomeromycotina</taxon>
        <taxon>Glomeromycetes</taxon>
        <taxon>Diversisporales</taxon>
        <taxon>Gigasporaceae</taxon>
        <taxon>Gigaspora</taxon>
    </lineage>
</organism>